<dbReference type="Proteomes" id="UP001153365">
    <property type="component" value="Unassembled WGS sequence"/>
</dbReference>
<feature type="transmembrane region" description="Helical" evidence="6">
    <location>
        <begin position="15"/>
        <end position="35"/>
    </location>
</feature>
<dbReference type="GO" id="GO:0008250">
    <property type="term" value="C:oligosaccharyltransferase complex"/>
    <property type="evidence" value="ECO:0007669"/>
    <property type="project" value="UniProtKB-UniRule"/>
</dbReference>
<keyword evidence="4 6" id="KW-1133">Transmembrane helix</keyword>
<evidence type="ECO:0000256" key="1">
    <source>
        <dbReference type="ARBA" id="ARBA00004141"/>
    </source>
</evidence>
<organism evidence="7 8">
    <name type="scientific">Phakopsora pachyrhizi</name>
    <name type="common">Asian soybean rust disease fungus</name>
    <dbReference type="NCBI Taxonomy" id="170000"/>
    <lineage>
        <taxon>Eukaryota</taxon>
        <taxon>Fungi</taxon>
        <taxon>Dikarya</taxon>
        <taxon>Basidiomycota</taxon>
        <taxon>Pucciniomycotina</taxon>
        <taxon>Pucciniomycetes</taxon>
        <taxon>Pucciniales</taxon>
        <taxon>Phakopsoraceae</taxon>
        <taxon>Phakopsora</taxon>
    </lineage>
</organism>
<name>A0AAV0BKR2_PHAPC</name>
<comment type="function">
    <text evidence="6">Subunit of the oligosaccharyl transferase (OST) complex that catalyzes the initial transfer of a defined glycan (Glc(3)Man(9)GlcNAc(2) in eukaryotes) from the lipid carrier dolichol-pyrophosphate to an asparagine residue within an Asn-X-Ser/Thr consensus motif in nascent polypeptide chains, the first step in protein N-glycosylation. N-glycosylation occurs cotranslationally and the complex associates with the Sec61 complex at the channel-forming translocon complex that mediates protein translocation across the endoplasmic reticulum (ER). All subunits are required for a maximal enzyme activity.</text>
</comment>
<evidence type="ECO:0000256" key="4">
    <source>
        <dbReference type="ARBA" id="ARBA00022989"/>
    </source>
</evidence>
<keyword evidence="3 6" id="KW-0812">Transmembrane</keyword>
<feature type="transmembrane region" description="Helical" evidence="6">
    <location>
        <begin position="47"/>
        <end position="68"/>
    </location>
</feature>
<dbReference type="AlphaFoldDB" id="A0AAV0BKR2"/>
<keyword evidence="5 6" id="KW-0472">Membrane</keyword>
<evidence type="ECO:0000313" key="7">
    <source>
        <dbReference type="EMBL" id="CAH7687814.1"/>
    </source>
</evidence>
<evidence type="ECO:0000256" key="2">
    <source>
        <dbReference type="ARBA" id="ARBA00009825"/>
    </source>
</evidence>
<sequence length="72" mass="7567">YEASKAFEPNLSPQLHSSIGFALLASAFGIGFLFTTLPKRGIPLAELFPAILSSVLTGFGVVFLFNAAGVHV</sequence>
<evidence type="ECO:0000256" key="3">
    <source>
        <dbReference type="ARBA" id="ARBA00022692"/>
    </source>
</evidence>
<evidence type="ECO:0000256" key="5">
    <source>
        <dbReference type="ARBA" id="ARBA00023136"/>
    </source>
</evidence>
<comment type="caution">
    <text evidence="7">The sequence shown here is derived from an EMBL/GenBank/DDBJ whole genome shotgun (WGS) entry which is preliminary data.</text>
</comment>
<protein>
    <recommendedName>
        <fullName evidence="6">Dolichyl-diphosphooligosaccharide-protein glycosyltransferase subunit OST5</fullName>
    </recommendedName>
</protein>
<dbReference type="GO" id="GO:0006487">
    <property type="term" value="P:protein N-linked glycosylation"/>
    <property type="evidence" value="ECO:0007669"/>
    <property type="project" value="UniProtKB-UniRule"/>
</dbReference>
<keyword evidence="8" id="KW-1185">Reference proteome</keyword>
<evidence type="ECO:0000313" key="8">
    <source>
        <dbReference type="Proteomes" id="UP001153365"/>
    </source>
</evidence>
<comment type="subunit">
    <text evidence="6">Component of the oligosaccharyltransferase (OST) complex.</text>
</comment>
<evidence type="ECO:0000256" key="6">
    <source>
        <dbReference type="RuleBase" id="RU367008"/>
    </source>
</evidence>
<gene>
    <name evidence="7" type="ORF">PPACK8108_LOCUS22659</name>
</gene>
<feature type="non-terminal residue" evidence="7">
    <location>
        <position position="1"/>
    </location>
</feature>
<proteinExistence type="inferred from homology"/>
<comment type="similarity">
    <text evidence="2 6">Belongs to the OST5 family.</text>
</comment>
<comment type="subcellular location">
    <subcellularLocation>
        <location evidence="1 6">Membrane</location>
        <topology evidence="1 6">Multi-pass membrane protein</topology>
    </subcellularLocation>
</comment>
<dbReference type="InterPro" id="IPR007915">
    <property type="entry name" value="TMEM258/Ost5"/>
</dbReference>
<dbReference type="EMBL" id="CALTRL010005912">
    <property type="protein sequence ID" value="CAH7687814.1"/>
    <property type="molecule type" value="Genomic_DNA"/>
</dbReference>
<dbReference type="Pfam" id="PF05251">
    <property type="entry name" value="Ost5"/>
    <property type="match status" value="1"/>
</dbReference>
<accession>A0AAV0BKR2</accession>
<reference evidence="7" key="1">
    <citation type="submission" date="2022-06" db="EMBL/GenBank/DDBJ databases">
        <authorList>
            <consortium name="SYNGENTA / RWTH Aachen University"/>
        </authorList>
    </citation>
    <scope>NUCLEOTIDE SEQUENCE</scope>
</reference>